<dbReference type="Proteomes" id="UP000001075">
    <property type="component" value="Unassembled WGS sequence"/>
</dbReference>
<proteinExistence type="predicted"/>
<dbReference type="InParanoid" id="G3GTA0"/>
<organism evidence="1 2">
    <name type="scientific">Cricetulus griseus</name>
    <name type="common">Chinese hamster</name>
    <name type="synonym">Cricetulus barabensis griseus</name>
    <dbReference type="NCBI Taxonomy" id="10029"/>
    <lineage>
        <taxon>Eukaryota</taxon>
        <taxon>Metazoa</taxon>
        <taxon>Chordata</taxon>
        <taxon>Craniata</taxon>
        <taxon>Vertebrata</taxon>
        <taxon>Euteleostomi</taxon>
        <taxon>Mammalia</taxon>
        <taxon>Eutheria</taxon>
        <taxon>Euarchontoglires</taxon>
        <taxon>Glires</taxon>
        <taxon>Rodentia</taxon>
        <taxon>Myomorpha</taxon>
        <taxon>Muroidea</taxon>
        <taxon>Cricetidae</taxon>
        <taxon>Cricetinae</taxon>
        <taxon>Cricetulus</taxon>
    </lineage>
</organism>
<dbReference type="AlphaFoldDB" id="G3GTA0"/>
<sequence length="54" mass="6387">MDQRCHSVLRDTTRANLAISVIHESHRQETSTWDCEEKFSQNSCRDTKDECFQL</sequence>
<protein>
    <submittedName>
        <fullName evidence="1">Uncharacterized protein</fullName>
    </submittedName>
</protein>
<dbReference type="EMBL" id="JH000018">
    <property type="protein sequence ID" value="EGV94487.1"/>
    <property type="molecule type" value="Genomic_DNA"/>
</dbReference>
<evidence type="ECO:0000313" key="1">
    <source>
        <dbReference type="EMBL" id="EGV94487.1"/>
    </source>
</evidence>
<evidence type="ECO:0000313" key="2">
    <source>
        <dbReference type="Proteomes" id="UP000001075"/>
    </source>
</evidence>
<name>G3GTA0_CRIGR</name>
<reference evidence="2" key="1">
    <citation type="journal article" date="2011" name="Nat. Biotechnol.">
        <title>The genomic sequence of the Chinese hamster ovary (CHO)-K1 cell line.</title>
        <authorList>
            <person name="Xu X."/>
            <person name="Nagarajan H."/>
            <person name="Lewis N.E."/>
            <person name="Pan S."/>
            <person name="Cai Z."/>
            <person name="Liu X."/>
            <person name="Chen W."/>
            <person name="Xie M."/>
            <person name="Wang W."/>
            <person name="Hammond S."/>
            <person name="Andersen M.R."/>
            <person name="Neff N."/>
            <person name="Passarelli B."/>
            <person name="Koh W."/>
            <person name="Fan H.C."/>
            <person name="Wang J."/>
            <person name="Gui Y."/>
            <person name="Lee K.H."/>
            <person name="Betenbaugh M.J."/>
            <person name="Quake S.R."/>
            <person name="Famili I."/>
            <person name="Palsson B.O."/>
            <person name="Wang J."/>
        </authorList>
    </citation>
    <scope>NUCLEOTIDE SEQUENCE [LARGE SCALE GENOMIC DNA]</scope>
    <source>
        <strain evidence="2">CHO K1 cell line</strain>
    </source>
</reference>
<gene>
    <name evidence="1" type="ORF">I79_000876</name>
</gene>
<accession>G3GTA0</accession>